<evidence type="ECO:0000259" key="7">
    <source>
        <dbReference type="Pfam" id="PF02706"/>
    </source>
</evidence>
<gene>
    <name evidence="8" type="primary">fepE</name>
    <name evidence="8" type="ORF">GND13_001723</name>
</gene>
<comment type="caution">
    <text evidence="8">The sequence shown here is derived from an EMBL/GenBank/DDBJ whole genome shotgun (WGS) entry which is preliminary data.</text>
</comment>
<dbReference type="NCBIfam" id="NF007699">
    <property type="entry name" value="PRK10381.1"/>
    <property type="match status" value="1"/>
</dbReference>
<name>A0A731XX84_SALEE</name>
<comment type="subcellular location">
    <subcellularLocation>
        <location evidence="1">Cell membrane</location>
        <topology evidence="1">Multi-pass membrane protein</topology>
    </subcellularLocation>
</comment>
<keyword evidence="5 6" id="KW-0472">Membrane</keyword>
<dbReference type="SUPFAM" id="SSF160355">
    <property type="entry name" value="Bacterial polysaccharide co-polymerase-like"/>
    <property type="match status" value="1"/>
</dbReference>
<dbReference type="InterPro" id="IPR050445">
    <property type="entry name" value="Bact_polysacc_biosynth/exp"/>
</dbReference>
<reference evidence="8" key="1">
    <citation type="journal article" date="2018" name="Genome Biol.">
        <title>SKESA: strategic k-mer extension for scrupulous assemblies.</title>
        <authorList>
            <person name="Souvorov A."/>
            <person name="Agarwala R."/>
            <person name="Lipman D.J."/>
        </authorList>
    </citation>
    <scope>NUCLEOTIDE SEQUENCE</scope>
    <source>
        <strain evidence="8">5039-68</strain>
    </source>
</reference>
<keyword evidence="3 6" id="KW-0812">Transmembrane</keyword>
<dbReference type="Pfam" id="PF02706">
    <property type="entry name" value="Wzz"/>
    <property type="match status" value="1"/>
</dbReference>
<evidence type="ECO:0000256" key="4">
    <source>
        <dbReference type="ARBA" id="ARBA00022989"/>
    </source>
</evidence>
<accession>A0A731XX84</accession>
<evidence type="ECO:0000256" key="5">
    <source>
        <dbReference type="ARBA" id="ARBA00023136"/>
    </source>
</evidence>
<evidence type="ECO:0000313" key="8">
    <source>
        <dbReference type="EMBL" id="HAE4732498.1"/>
    </source>
</evidence>
<organism evidence="8">
    <name type="scientific">Salmonella enterica subsp. VII serovar 40:z4,z24:[z39]</name>
    <dbReference type="NCBI Taxonomy" id="1967625"/>
    <lineage>
        <taxon>Bacteria</taxon>
        <taxon>Pseudomonadati</taxon>
        <taxon>Pseudomonadota</taxon>
        <taxon>Gammaproteobacteria</taxon>
        <taxon>Enterobacterales</taxon>
        <taxon>Enterobacteriaceae</taxon>
        <taxon>Salmonella</taxon>
    </lineage>
</organism>
<evidence type="ECO:0000256" key="3">
    <source>
        <dbReference type="ARBA" id="ARBA00022692"/>
    </source>
</evidence>
<proteinExistence type="predicted"/>
<reference evidence="8" key="2">
    <citation type="submission" date="2018-07" db="EMBL/GenBank/DDBJ databases">
        <authorList>
            <consortium name="NCBI Pathogen Detection Project"/>
        </authorList>
    </citation>
    <scope>NUCLEOTIDE SEQUENCE</scope>
    <source>
        <strain evidence="8">5039-68</strain>
    </source>
</reference>
<keyword evidence="2" id="KW-1003">Cell membrane</keyword>
<feature type="transmembrane region" description="Helical" evidence="6">
    <location>
        <begin position="338"/>
        <end position="358"/>
    </location>
</feature>
<evidence type="ECO:0000256" key="1">
    <source>
        <dbReference type="ARBA" id="ARBA00004651"/>
    </source>
</evidence>
<dbReference type="PANTHER" id="PTHR32309:SF13">
    <property type="entry name" value="FERRIC ENTEROBACTIN TRANSPORT PROTEIN FEPE"/>
    <property type="match status" value="1"/>
</dbReference>
<dbReference type="GO" id="GO:0004713">
    <property type="term" value="F:protein tyrosine kinase activity"/>
    <property type="evidence" value="ECO:0007669"/>
    <property type="project" value="TreeGrafter"/>
</dbReference>
<feature type="domain" description="Polysaccharide chain length determinant N-terminal" evidence="7">
    <location>
        <begin position="26"/>
        <end position="121"/>
    </location>
</feature>
<protein>
    <submittedName>
        <fullName evidence="8">LPS O-antigen length regulator</fullName>
    </submittedName>
</protein>
<evidence type="ECO:0000256" key="6">
    <source>
        <dbReference type="SAM" id="Phobius"/>
    </source>
</evidence>
<dbReference type="InterPro" id="IPR003856">
    <property type="entry name" value="LPS_length_determ_N"/>
</dbReference>
<feature type="transmembrane region" description="Helical" evidence="6">
    <location>
        <begin position="43"/>
        <end position="61"/>
    </location>
</feature>
<dbReference type="AlphaFoldDB" id="A0A731XX84"/>
<dbReference type="EMBL" id="DAASAS010000010">
    <property type="protein sequence ID" value="HAE4732498.1"/>
    <property type="molecule type" value="Genomic_DNA"/>
</dbReference>
<dbReference type="Gene3D" id="1.10.287.210">
    <property type="match status" value="1"/>
</dbReference>
<dbReference type="PANTHER" id="PTHR32309">
    <property type="entry name" value="TYROSINE-PROTEIN KINASE"/>
    <property type="match status" value="1"/>
</dbReference>
<dbReference type="GO" id="GO:0005886">
    <property type="term" value="C:plasma membrane"/>
    <property type="evidence" value="ECO:0007669"/>
    <property type="project" value="UniProtKB-SubCell"/>
</dbReference>
<keyword evidence="4 6" id="KW-1133">Transmembrane helix</keyword>
<evidence type="ECO:0000256" key="2">
    <source>
        <dbReference type="ARBA" id="ARBA00022475"/>
    </source>
</evidence>
<dbReference type="Gene3D" id="3.30.1890.10">
    <property type="entry name" value="FepE-like"/>
    <property type="match status" value="1"/>
</dbReference>
<sequence>MSSLNVKQEKNQAFASYSLPPVNSHEIDLFSLMDVLWQAKRRIFATVFAFACVGLLLSFLLPQKWTSQAIVTPAESVQWQGLERTLTTLRVLDMDVSVDRTSVFNLFIKKFSSLSLLEEYLRFSPYVMDQLKGAKIDEQDLHRAIVALSEKMKAVDSNVGKKNETSLFTSWTLSFSAPTREEAQKVLAGYIQYISDIVVKETLENIRNQLEIKTRYEQEKLAMDRVRLRNQLDANIQRLHYSLEIANAAGIKRPVYSNGQAVKDDPDFSISLGADGISRKLEIEKGVTDMAEINGDLRNRQYHVEQLAAMNVSDVKFTPFKYQLSPSLPVKKDGPGKAIIIILAALIGGMMACGGVLLRHAMVSRKMENALAIDERLA</sequence>